<gene>
    <name evidence="3" type="ORF">HNQ64_000559</name>
</gene>
<comment type="caution">
    <text evidence="3">The sequence shown here is derived from an EMBL/GenBank/DDBJ whole genome shotgun (WGS) entry which is preliminary data.</text>
</comment>
<name>A0A7W7YHJ4_9BACT</name>
<dbReference type="InterPro" id="IPR026841">
    <property type="entry name" value="Aur1/Ipt1"/>
</dbReference>
<feature type="transmembrane region" description="Helical" evidence="1">
    <location>
        <begin position="9"/>
        <end position="26"/>
    </location>
</feature>
<dbReference type="Pfam" id="PF14378">
    <property type="entry name" value="PAP2_3"/>
    <property type="match status" value="1"/>
</dbReference>
<proteinExistence type="predicted"/>
<dbReference type="Proteomes" id="UP000534294">
    <property type="component" value="Unassembled WGS sequence"/>
</dbReference>
<evidence type="ECO:0000313" key="3">
    <source>
        <dbReference type="EMBL" id="MBB5036325.1"/>
    </source>
</evidence>
<feature type="transmembrane region" description="Helical" evidence="1">
    <location>
        <begin position="226"/>
        <end position="245"/>
    </location>
</feature>
<organism evidence="3 4">
    <name type="scientific">Prosthecobacter dejongeii</name>
    <dbReference type="NCBI Taxonomy" id="48465"/>
    <lineage>
        <taxon>Bacteria</taxon>
        <taxon>Pseudomonadati</taxon>
        <taxon>Verrucomicrobiota</taxon>
        <taxon>Verrucomicrobiia</taxon>
        <taxon>Verrucomicrobiales</taxon>
        <taxon>Verrucomicrobiaceae</taxon>
        <taxon>Prosthecobacter</taxon>
    </lineage>
</organism>
<keyword evidence="1" id="KW-0472">Membrane</keyword>
<dbReference type="EMBL" id="JACHIF010000001">
    <property type="protein sequence ID" value="MBB5036325.1"/>
    <property type="molecule type" value="Genomic_DNA"/>
</dbReference>
<protein>
    <recommendedName>
        <fullName evidence="2">Inositolphosphotransferase Aur1/Ipt1 domain-containing protein</fullName>
    </recommendedName>
</protein>
<dbReference type="GO" id="GO:0016020">
    <property type="term" value="C:membrane"/>
    <property type="evidence" value="ECO:0007669"/>
    <property type="project" value="UniProtKB-SubCell"/>
</dbReference>
<evidence type="ECO:0000259" key="2">
    <source>
        <dbReference type="Pfam" id="PF14378"/>
    </source>
</evidence>
<dbReference type="RefSeq" id="WP_184205084.1">
    <property type="nucleotide sequence ID" value="NZ_JACHIF010000001.1"/>
</dbReference>
<feature type="transmembrane region" description="Helical" evidence="1">
    <location>
        <begin position="32"/>
        <end position="50"/>
    </location>
</feature>
<evidence type="ECO:0000313" key="4">
    <source>
        <dbReference type="Proteomes" id="UP000534294"/>
    </source>
</evidence>
<feature type="transmembrane region" description="Helical" evidence="1">
    <location>
        <begin position="202"/>
        <end position="219"/>
    </location>
</feature>
<keyword evidence="4" id="KW-1185">Reference proteome</keyword>
<evidence type="ECO:0000256" key="1">
    <source>
        <dbReference type="SAM" id="Phobius"/>
    </source>
</evidence>
<sequence>MRPVPARHEFLFLVLGSGVLAALFWVKGVHGLTISAVCGMVAYAVLLWRTQSGDRMRLVGSYLVAWAFYASSSTLVEVLGIPLRHRELLEADAAMFGSSPAISWQGRLALWANEELSFGYLSYHLYLHWVLLDALWRDPSWRSQISAPLFAAFGLGFVGYLLYPAAPPAVAFPELFSEPVKGGVLTAWNQQINSMMAARYDAFPSLHLLITLTLLAWDWAHFRARFWAMLAPSALMMVATVALRLHYAVDLLASLLLFLILQICHERPAPRRSLGS</sequence>
<accession>A0A7W7YHJ4</accession>
<feature type="transmembrane region" description="Helical" evidence="1">
    <location>
        <begin position="148"/>
        <end position="166"/>
    </location>
</feature>
<reference evidence="3 4" key="1">
    <citation type="submission" date="2020-08" db="EMBL/GenBank/DDBJ databases">
        <title>Genomic Encyclopedia of Type Strains, Phase IV (KMG-IV): sequencing the most valuable type-strain genomes for metagenomic binning, comparative biology and taxonomic classification.</title>
        <authorList>
            <person name="Goeker M."/>
        </authorList>
    </citation>
    <scope>NUCLEOTIDE SEQUENCE [LARGE SCALE GENOMIC DNA]</scope>
    <source>
        <strain evidence="3 4">DSM 12251</strain>
    </source>
</reference>
<keyword evidence="1" id="KW-1133">Transmembrane helix</keyword>
<dbReference type="AlphaFoldDB" id="A0A7W7YHJ4"/>
<feature type="domain" description="Inositolphosphotransferase Aur1/Ipt1" evidence="2">
    <location>
        <begin position="111"/>
        <end position="261"/>
    </location>
</feature>
<keyword evidence="1" id="KW-0812">Transmembrane</keyword>